<dbReference type="InterPro" id="IPR016166">
    <property type="entry name" value="FAD-bd_PCMH"/>
</dbReference>
<dbReference type="PROSITE" id="PS51387">
    <property type="entry name" value="FAD_PCMH"/>
    <property type="match status" value="1"/>
</dbReference>
<dbReference type="Pfam" id="PF03450">
    <property type="entry name" value="CO_deh_flav_C"/>
    <property type="match status" value="1"/>
</dbReference>
<dbReference type="InterPro" id="IPR036318">
    <property type="entry name" value="FAD-bd_PCMH-like_sf"/>
</dbReference>
<dbReference type="Proteomes" id="UP000189796">
    <property type="component" value="Chromosome I"/>
</dbReference>
<dbReference type="InterPro" id="IPR036683">
    <property type="entry name" value="CO_DH_flav_C_dom_sf"/>
</dbReference>
<dbReference type="GO" id="GO:0071949">
    <property type="term" value="F:FAD binding"/>
    <property type="evidence" value="ECO:0007669"/>
    <property type="project" value="InterPro"/>
</dbReference>
<name>A0A1M5X3Q7_9BRAD</name>
<dbReference type="Gene3D" id="3.30.465.10">
    <property type="match status" value="1"/>
</dbReference>
<dbReference type="SMART" id="SM01092">
    <property type="entry name" value="CO_deh_flav_C"/>
    <property type="match status" value="1"/>
</dbReference>
<dbReference type="InterPro" id="IPR002346">
    <property type="entry name" value="Mopterin_DH_FAD-bd"/>
</dbReference>
<evidence type="ECO:0000313" key="5">
    <source>
        <dbReference type="EMBL" id="SHH94411.1"/>
    </source>
</evidence>
<dbReference type="SUPFAM" id="SSF56176">
    <property type="entry name" value="FAD-binding/transporter-associated domain-like"/>
    <property type="match status" value="1"/>
</dbReference>
<evidence type="ECO:0000256" key="2">
    <source>
        <dbReference type="ARBA" id="ARBA00022827"/>
    </source>
</evidence>
<organism evidence="5 6">
    <name type="scientific">Bradyrhizobium erythrophlei</name>
    <dbReference type="NCBI Taxonomy" id="1437360"/>
    <lineage>
        <taxon>Bacteria</taxon>
        <taxon>Pseudomonadati</taxon>
        <taxon>Pseudomonadota</taxon>
        <taxon>Alphaproteobacteria</taxon>
        <taxon>Hyphomicrobiales</taxon>
        <taxon>Nitrobacteraceae</taxon>
        <taxon>Bradyrhizobium</taxon>
    </lineage>
</organism>
<dbReference type="RefSeq" id="WP_079605281.1">
    <property type="nucleotide sequence ID" value="NZ_LT670817.1"/>
</dbReference>
<accession>A0A1M5X3Q7</accession>
<dbReference type="GO" id="GO:0016491">
    <property type="term" value="F:oxidoreductase activity"/>
    <property type="evidence" value="ECO:0007669"/>
    <property type="project" value="UniProtKB-KW"/>
</dbReference>
<feature type="domain" description="FAD-binding PCMH-type" evidence="4">
    <location>
        <begin position="23"/>
        <end position="198"/>
    </location>
</feature>
<evidence type="ECO:0000259" key="4">
    <source>
        <dbReference type="PROSITE" id="PS51387"/>
    </source>
</evidence>
<dbReference type="InterPro" id="IPR016167">
    <property type="entry name" value="FAD-bd_PCMH_sub1"/>
</dbReference>
<evidence type="ECO:0000256" key="1">
    <source>
        <dbReference type="ARBA" id="ARBA00022630"/>
    </source>
</evidence>
<gene>
    <name evidence="5" type="ORF">SAMN05443248_6993</name>
</gene>
<evidence type="ECO:0000256" key="3">
    <source>
        <dbReference type="ARBA" id="ARBA00023002"/>
    </source>
</evidence>
<sequence length="311" mass="33767">MARALWARETKIDTTGQEAIFFMKPPSFRYHDPRTVEDAVSILSKLENAKVLAGGQSLMPMLNMRFVLPDHLIDLGRITELSSITQSADTITIGAMTRQQDILQSDLVRTRLPVVAEALRHVGHRQTRNRGTIGGSLAHLDPAAELVAVAALLDAELTIQGPAGTRRVAFSEFAVSYMTTSLEPNEILTAITFPVWAGEHGSGFVEFARRHGDFAIVSAGALLSCDGQGRISRVSLTIGGATPIPLRIKEIEQSLLGALPQDEVLKQACLPCSRIDALSDALVPASYRQHLAPILAQRALVRARDRLKSAH</sequence>
<dbReference type="SUPFAM" id="SSF55447">
    <property type="entry name" value="CO dehydrogenase flavoprotein C-terminal domain-like"/>
    <property type="match status" value="1"/>
</dbReference>
<dbReference type="EMBL" id="LT670817">
    <property type="protein sequence ID" value="SHH94411.1"/>
    <property type="molecule type" value="Genomic_DNA"/>
</dbReference>
<dbReference type="InterPro" id="IPR051312">
    <property type="entry name" value="Diverse_Substr_Oxidored"/>
</dbReference>
<keyword evidence="3" id="KW-0560">Oxidoreductase</keyword>
<dbReference type="AlphaFoldDB" id="A0A1M5X3Q7"/>
<dbReference type="InterPro" id="IPR016169">
    <property type="entry name" value="FAD-bd_PCMH_sub2"/>
</dbReference>
<dbReference type="Pfam" id="PF00941">
    <property type="entry name" value="FAD_binding_5"/>
    <property type="match status" value="1"/>
</dbReference>
<dbReference type="Gene3D" id="3.30.43.10">
    <property type="entry name" value="Uridine Diphospho-n-acetylenolpyruvylglucosamine Reductase, domain 2"/>
    <property type="match status" value="1"/>
</dbReference>
<protein>
    <submittedName>
        <fullName evidence="5">Carbon-monoxide dehydrogenase medium subunit</fullName>
    </submittedName>
</protein>
<evidence type="ECO:0000313" key="6">
    <source>
        <dbReference type="Proteomes" id="UP000189796"/>
    </source>
</evidence>
<dbReference type="OrthoDB" id="9793944at2"/>
<dbReference type="PANTHER" id="PTHR42659">
    <property type="entry name" value="XANTHINE DEHYDROGENASE SUBUNIT C-RELATED"/>
    <property type="match status" value="1"/>
</dbReference>
<keyword evidence="1" id="KW-0285">Flavoprotein</keyword>
<dbReference type="PANTHER" id="PTHR42659:SF2">
    <property type="entry name" value="XANTHINE DEHYDROGENASE SUBUNIT C-RELATED"/>
    <property type="match status" value="1"/>
</dbReference>
<proteinExistence type="predicted"/>
<dbReference type="Gene3D" id="3.30.390.50">
    <property type="entry name" value="CO dehydrogenase flavoprotein, C-terminal domain"/>
    <property type="match status" value="1"/>
</dbReference>
<dbReference type="InterPro" id="IPR005107">
    <property type="entry name" value="CO_DH_flav_C"/>
</dbReference>
<reference evidence="5 6" key="1">
    <citation type="submission" date="2016-11" db="EMBL/GenBank/DDBJ databases">
        <authorList>
            <person name="Jaros S."/>
            <person name="Januszkiewicz K."/>
            <person name="Wedrychowicz H."/>
        </authorList>
    </citation>
    <scope>NUCLEOTIDE SEQUENCE [LARGE SCALE GENOMIC DNA]</scope>
    <source>
        <strain evidence="5 6">GAS138</strain>
    </source>
</reference>
<keyword evidence="2" id="KW-0274">FAD</keyword>